<keyword evidence="14" id="KW-1185">Reference proteome</keyword>
<keyword evidence="3" id="KW-0813">Transport</keyword>
<evidence type="ECO:0000256" key="3">
    <source>
        <dbReference type="ARBA" id="ARBA00022448"/>
    </source>
</evidence>
<keyword evidence="9" id="KW-1015">Disulfide bond</keyword>
<dbReference type="AlphaFoldDB" id="A0A9D5HFS2"/>
<evidence type="ECO:0000259" key="12">
    <source>
        <dbReference type="Pfam" id="PF02320"/>
    </source>
</evidence>
<comment type="similarity">
    <text evidence="2">Belongs to the UQCRH/QCR6 family.</text>
</comment>
<organism evidence="13 14">
    <name type="scientific">Dioscorea zingiberensis</name>
    <dbReference type="NCBI Taxonomy" id="325984"/>
    <lineage>
        <taxon>Eukaryota</taxon>
        <taxon>Viridiplantae</taxon>
        <taxon>Streptophyta</taxon>
        <taxon>Embryophyta</taxon>
        <taxon>Tracheophyta</taxon>
        <taxon>Spermatophyta</taxon>
        <taxon>Magnoliopsida</taxon>
        <taxon>Liliopsida</taxon>
        <taxon>Dioscoreales</taxon>
        <taxon>Dioscoreaceae</taxon>
        <taxon>Dioscorea</taxon>
    </lineage>
</organism>
<evidence type="ECO:0000256" key="11">
    <source>
        <dbReference type="ARBA" id="ARBA00076110"/>
    </source>
</evidence>
<evidence type="ECO:0000313" key="13">
    <source>
        <dbReference type="EMBL" id="KAJ0974850.1"/>
    </source>
</evidence>
<dbReference type="EMBL" id="JAGGNH010000004">
    <property type="protein sequence ID" value="KAJ0974850.1"/>
    <property type="molecule type" value="Genomic_DNA"/>
</dbReference>
<protein>
    <recommendedName>
        <fullName evidence="11">Complex III subunit VI</fullName>
    </recommendedName>
    <alternativeName>
        <fullName evidence="10">Mitochondrial hinge protein</fullName>
    </alternativeName>
</protein>
<dbReference type="GO" id="GO:0005743">
    <property type="term" value="C:mitochondrial inner membrane"/>
    <property type="evidence" value="ECO:0007669"/>
    <property type="project" value="UniProtKB-SubCell"/>
</dbReference>
<evidence type="ECO:0000256" key="9">
    <source>
        <dbReference type="ARBA" id="ARBA00023157"/>
    </source>
</evidence>
<evidence type="ECO:0000256" key="6">
    <source>
        <dbReference type="ARBA" id="ARBA00022982"/>
    </source>
</evidence>
<dbReference type="FunFam" id="1.10.287.20:FF:000001">
    <property type="entry name" value="Cytochrome b-c1 complex subunit 6"/>
    <property type="match status" value="1"/>
</dbReference>
<evidence type="ECO:0000256" key="5">
    <source>
        <dbReference type="ARBA" id="ARBA00022792"/>
    </source>
</evidence>
<comment type="subcellular location">
    <subcellularLocation>
        <location evidence="1">Mitochondrion inner membrane</location>
        <topology evidence="1">Peripheral membrane protein</topology>
        <orientation evidence="1">Intermembrane side</orientation>
    </subcellularLocation>
</comment>
<keyword evidence="6" id="KW-0249">Electron transport</keyword>
<proteinExistence type="inferred from homology"/>
<dbReference type="InterPro" id="IPR023184">
    <property type="entry name" value="Ubol_cytC_Rdtase_hinge_dom"/>
</dbReference>
<evidence type="ECO:0000256" key="7">
    <source>
        <dbReference type="ARBA" id="ARBA00023128"/>
    </source>
</evidence>
<dbReference type="PANTHER" id="PTHR15336:SF0">
    <property type="entry name" value="CYTOCHROME B-C1 COMPLEX SUBUNIT 6, MITOCHONDRIAL"/>
    <property type="match status" value="1"/>
</dbReference>
<evidence type="ECO:0000313" key="14">
    <source>
        <dbReference type="Proteomes" id="UP001085076"/>
    </source>
</evidence>
<evidence type="ECO:0000256" key="8">
    <source>
        <dbReference type="ARBA" id="ARBA00023136"/>
    </source>
</evidence>
<dbReference type="InterPro" id="IPR003422">
    <property type="entry name" value="Cyt_b-c1_6"/>
</dbReference>
<keyword evidence="4" id="KW-0679">Respiratory chain</keyword>
<dbReference type="Pfam" id="PF02320">
    <property type="entry name" value="UCR_hinge"/>
    <property type="match status" value="1"/>
</dbReference>
<dbReference type="SUPFAM" id="SSF81531">
    <property type="entry name" value="Non-heme 11 kDa protein of cytochrome bc1 complex (Ubiquinol-cytochrome c reductase)"/>
    <property type="match status" value="1"/>
</dbReference>
<sequence>MVHRFVSPSLLSSSNRMALVVLQTHHLLTYPLIWIFSKQRTLVGAEAKNIGLCKATLVVEATWTLLETLFVSFVDGAPRGSNIYFGIAMADEEVVDQKKYIEDTCKPKCVRPLRSYQACIDRVKGNETGHKHCTGQYFDYWSCVDSCVAPKLQTFGLFTILPTGIFIELFRQPGPEELGA</sequence>
<evidence type="ECO:0000256" key="2">
    <source>
        <dbReference type="ARBA" id="ARBA00006498"/>
    </source>
</evidence>
<accession>A0A9D5HFS2</accession>
<reference evidence="13" key="1">
    <citation type="submission" date="2021-03" db="EMBL/GenBank/DDBJ databases">
        <authorList>
            <person name="Li Z."/>
            <person name="Yang C."/>
        </authorList>
    </citation>
    <scope>NUCLEOTIDE SEQUENCE</scope>
    <source>
        <strain evidence="13">Dzin_1.0</strain>
        <tissue evidence="13">Leaf</tissue>
    </source>
</reference>
<dbReference type="PANTHER" id="PTHR15336">
    <property type="entry name" value="UBIQUINOL-CYTOCHROME C REDUCTASE COMPLEX 7.8 KDA PROTEIN"/>
    <property type="match status" value="1"/>
</dbReference>
<keyword evidence="7" id="KW-0496">Mitochondrion</keyword>
<dbReference type="InterPro" id="IPR036811">
    <property type="entry name" value="Ubol_cytC_Rdtase_hinge_dom_sf"/>
</dbReference>
<evidence type="ECO:0000256" key="1">
    <source>
        <dbReference type="ARBA" id="ARBA00004137"/>
    </source>
</evidence>
<dbReference type="Gene3D" id="1.10.287.20">
    <property type="entry name" value="Ubiquinol-cytochrome C reductase hinge domain"/>
    <property type="match status" value="1"/>
</dbReference>
<keyword evidence="5" id="KW-0999">Mitochondrion inner membrane</keyword>
<reference evidence="13" key="2">
    <citation type="journal article" date="2022" name="Hortic Res">
        <title>The genome of Dioscorea zingiberensis sheds light on the biosynthesis, origin and evolution of the medicinally important diosgenin saponins.</title>
        <authorList>
            <person name="Li Y."/>
            <person name="Tan C."/>
            <person name="Li Z."/>
            <person name="Guo J."/>
            <person name="Li S."/>
            <person name="Chen X."/>
            <person name="Wang C."/>
            <person name="Dai X."/>
            <person name="Yang H."/>
            <person name="Song W."/>
            <person name="Hou L."/>
            <person name="Xu J."/>
            <person name="Tong Z."/>
            <person name="Xu A."/>
            <person name="Yuan X."/>
            <person name="Wang W."/>
            <person name="Yang Q."/>
            <person name="Chen L."/>
            <person name="Sun Z."/>
            <person name="Wang K."/>
            <person name="Pan B."/>
            <person name="Chen J."/>
            <person name="Bao Y."/>
            <person name="Liu F."/>
            <person name="Qi X."/>
            <person name="Gang D.R."/>
            <person name="Wen J."/>
            <person name="Li J."/>
        </authorList>
    </citation>
    <scope>NUCLEOTIDE SEQUENCE</scope>
    <source>
        <strain evidence="13">Dzin_1.0</strain>
    </source>
</reference>
<name>A0A9D5HFS2_9LILI</name>
<evidence type="ECO:0000256" key="4">
    <source>
        <dbReference type="ARBA" id="ARBA00022660"/>
    </source>
</evidence>
<evidence type="ECO:0000256" key="10">
    <source>
        <dbReference type="ARBA" id="ARBA00044364"/>
    </source>
</evidence>
<dbReference type="Proteomes" id="UP001085076">
    <property type="component" value="Miscellaneous, Linkage group lg04"/>
</dbReference>
<dbReference type="OrthoDB" id="405848at2759"/>
<comment type="caution">
    <text evidence="13">The sequence shown here is derived from an EMBL/GenBank/DDBJ whole genome shotgun (WGS) entry which is preliminary data.</text>
</comment>
<dbReference type="GO" id="GO:0006122">
    <property type="term" value="P:mitochondrial electron transport, ubiquinol to cytochrome c"/>
    <property type="evidence" value="ECO:0007669"/>
    <property type="project" value="InterPro"/>
</dbReference>
<gene>
    <name evidence="13" type="ORF">J5N97_016815</name>
</gene>
<keyword evidence="8" id="KW-0472">Membrane</keyword>
<feature type="domain" description="Ubiquinol-cytochrome C reductase hinge" evidence="12">
    <location>
        <begin position="96"/>
        <end position="152"/>
    </location>
</feature>